<keyword evidence="3" id="KW-1185">Reference proteome</keyword>
<reference evidence="3" key="1">
    <citation type="journal article" date="2006" name="Science">
        <title>Ancient noncoding elements conserved in the human genome.</title>
        <authorList>
            <person name="Venkatesh B."/>
            <person name="Kirkness E.F."/>
            <person name="Loh Y.H."/>
            <person name="Halpern A.L."/>
            <person name="Lee A.P."/>
            <person name="Johnson J."/>
            <person name="Dandona N."/>
            <person name="Viswanathan L.D."/>
            <person name="Tay A."/>
            <person name="Venter J.C."/>
            <person name="Strausberg R.L."/>
            <person name="Brenner S."/>
        </authorList>
    </citation>
    <scope>NUCLEOTIDE SEQUENCE [LARGE SCALE GENOMIC DNA]</scope>
</reference>
<reference evidence="2" key="4">
    <citation type="submission" date="2025-08" db="UniProtKB">
        <authorList>
            <consortium name="Ensembl"/>
        </authorList>
    </citation>
    <scope>IDENTIFICATION</scope>
</reference>
<keyword evidence="1" id="KW-1133">Transmembrane helix</keyword>
<protein>
    <submittedName>
        <fullName evidence="2">Uncharacterized protein</fullName>
    </submittedName>
</protein>
<keyword evidence="1" id="KW-0812">Transmembrane</keyword>
<accession>A0A4W3H4J0</accession>
<dbReference type="AlphaFoldDB" id="A0A4W3H4J0"/>
<feature type="transmembrane region" description="Helical" evidence="1">
    <location>
        <begin position="12"/>
        <end position="32"/>
    </location>
</feature>
<dbReference type="InParanoid" id="A0A4W3H4J0"/>
<evidence type="ECO:0000256" key="1">
    <source>
        <dbReference type="SAM" id="Phobius"/>
    </source>
</evidence>
<evidence type="ECO:0000313" key="3">
    <source>
        <dbReference type="Proteomes" id="UP000314986"/>
    </source>
</evidence>
<proteinExistence type="predicted"/>
<dbReference type="Ensembl" id="ENSCMIT00000010351.1">
    <property type="protein sequence ID" value="ENSCMIP00000010082.1"/>
    <property type="gene ID" value="ENSCMIG00000005317.1"/>
</dbReference>
<keyword evidence="1" id="KW-0472">Membrane</keyword>
<evidence type="ECO:0000313" key="2">
    <source>
        <dbReference type="Ensembl" id="ENSCMIP00000010082.1"/>
    </source>
</evidence>
<reference evidence="2" key="5">
    <citation type="submission" date="2025-09" db="UniProtKB">
        <authorList>
            <consortium name="Ensembl"/>
        </authorList>
    </citation>
    <scope>IDENTIFICATION</scope>
</reference>
<dbReference type="Proteomes" id="UP000314986">
    <property type="component" value="Unassembled WGS sequence"/>
</dbReference>
<name>A0A4W3H4J0_CALMI</name>
<organism evidence="2 3">
    <name type="scientific">Callorhinchus milii</name>
    <name type="common">Ghost shark</name>
    <dbReference type="NCBI Taxonomy" id="7868"/>
    <lineage>
        <taxon>Eukaryota</taxon>
        <taxon>Metazoa</taxon>
        <taxon>Chordata</taxon>
        <taxon>Craniata</taxon>
        <taxon>Vertebrata</taxon>
        <taxon>Chondrichthyes</taxon>
        <taxon>Holocephali</taxon>
        <taxon>Chimaeriformes</taxon>
        <taxon>Callorhinchidae</taxon>
        <taxon>Callorhinchus</taxon>
    </lineage>
</organism>
<sequence>MAGVEKLPQFTILKMTNLLLFFLVGIIIRLTCTREREGIEEGGAISEYCIEYIKKLSLKIPCILLHLGERDISKECLKDSKLAIINRQEPYCA</sequence>
<reference evidence="3" key="3">
    <citation type="journal article" date="2014" name="Nature">
        <title>Elephant shark genome provides unique insights into gnathostome evolution.</title>
        <authorList>
            <consortium name="International Elephant Shark Genome Sequencing Consortium"/>
            <person name="Venkatesh B."/>
            <person name="Lee A.P."/>
            <person name="Ravi V."/>
            <person name="Maurya A.K."/>
            <person name="Lian M.M."/>
            <person name="Swann J.B."/>
            <person name="Ohta Y."/>
            <person name="Flajnik M.F."/>
            <person name="Sutoh Y."/>
            <person name="Kasahara M."/>
            <person name="Hoon S."/>
            <person name="Gangu V."/>
            <person name="Roy S.W."/>
            <person name="Irimia M."/>
            <person name="Korzh V."/>
            <person name="Kondrychyn I."/>
            <person name="Lim Z.W."/>
            <person name="Tay B.H."/>
            <person name="Tohari S."/>
            <person name="Kong K.W."/>
            <person name="Ho S."/>
            <person name="Lorente-Galdos B."/>
            <person name="Quilez J."/>
            <person name="Marques-Bonet T."/>
            <person name="Raney B.J."/>
            <person name="Ingham P.W."/>
            <person name="Tay A."/>
            <person name="Hillier L.W."/>
            <person name="Minx P."/>
            <person name="Boehm T."/>
            <person name="Wilson R.K."/>
            <person name="Brenner S."/>
            <person name="Warren W.C."/>
        </authorList>
    </citation>
    <scope>NUCLEOTIDE SEQUENCE [LARGE SCALE GENOMIC DNA]</scope>
</reference>
<reference evidence="3" key="2">
    <citation type="journal article" date="2007" name="PLoS Biol.">
        <title>Survey sequencing and comparative analysis of the elephant shark (Callorhinchus milii) genome.</title>
        <authorList>
            <person name="Venkatesh B."/>
            <person name="Kirkness E.F."/>
            <person name="Loh Y.H."/>
            <person name="Halpern A.L."/>
            <person name="Lee A.P."/>
            <person name="Johnson J."/>
            <person name="Dandona N."/>
            <person name="Viswanathan L.D."/>
            <person name="Tay A."/>
            <person name="Venter J.C."/>
            <person name="Strausberg R.L."/>
            <person name="Brenner S."/>
        </authorList>
    </citation>
    <scope>NUCLEOTIDE SEQUENCE [LARGE SCALE GENOMIC DNA]</scope>
</reference>